<sequence length="294" mass="33701">MQTTIGDQNDDAFKELYARELEYDLLQEVLLDMTYDAELGFLSLSETQLLEALSASWAATHLQMHTDQPISLLLGSSSLSKKQQISFFSRVEDKFTQRLDAIPVELTDDTQKSLKQLNLRKKQILDDLRAAQNKFVETISQICSVISQLFGETRSKTQTRSNLLLASVLLEEAECLSAQMTNLECTIPHEARKHSDTLNYLKRTKNELDAELQELNSEVSRLNGILTEYRNQDSKYHDLVRRYRECQQQLALRCELLGQQHCQLSTGDNPHISRSTKCRRSLSLSSLSQITRRL</sequence>
<organism evidence="2 3">
    <name type="scientific">Paragonimus westermani</name>
    <dbReference type="NCBI Taxonomy" id="34504"/>
    <lineage>
        <taxon>Eukaryota</taxon>
        <taxon>Metazoa</taxon>
        <taxon>Spiralia</taxon>
        <taxon>Lophotrochozoa</taxon>
        <taxon>Platyhelminthes</taxon>
        <taxon>Trematoda</taxon>
        <taxon>Digenea</taxon>
        <taxon>Plagiorchiida</taxon>
        <taxon>Troglotremata</taxon>
        <taxon>Troglotrematidae</taxon>
        <taxon>Paragonimus</taxon>
    </lineage>
</organism>
<dbReference type="AlphaFoldDB" id="A0A5J4NSG8"/>
<dbReference type="GO" id="GO:0051225">
    <property type="term" value="P:spindle assembly"/>
    <property type="evidence" value="ECO:0007669"/>
    <property type="project" value="InterPro"/>
</dbReference>
<comment type="caution">
    <text evidence="2">The sequence shown here is derived from an EMBL/GenBank/DDBJ whole genome shotgun (WGS) entry which is preliminary data.</text>
</comment>
<accession>A0A5J4NSG8</accession>
<gene>
    <name evidence="2" type="ORF">DEA37_0008010</name>
</gene>
<evidence type="ECO:0000313" key="3">
    <source>
        <dbReference type="Proteomes" id="UP000324629"/>
    </source>
</evidence>
<keyword evidence="3" id="KW-1185">Reference proteome</keyword>
<dbReference type="InterPro" id="IPR029327">
    <property type="entry name" value="HAUS4"/>
</dbReference>
<evidence type="ECO:0000313" key="2">
    <source>
        <dbReference type="EMBL" id="KAA3678414.1"/>
    </source>
</evidence>
<reference evidence="2 3" key="1">
    <citation type="journal article" date="2019" name="Gigascience">
        <title>Whole-genome sequence of the oriental lung fluke Paragonimus westermani.</title>
        <authorList>
            <person name="Oey H."/>
            <person name="Zakrzewski M."/>
            <person name="Narain K."/>
            <person name="Devi K.R."/>
            <person name="Agatsuma T."/>
            <person name="Nawaratna S."/>
            <person name="Gobert G.N."/>
            <person name="Jones M.K."/>
            <person name="Ragan M.A."/>
            <person name="McManus D.P."/>
            <person name="Krause L."/>
        </authorList>
    </citation>
    <scope>NUCLEOTIDE SEQUENCE [LARGE SCALE GENOMIC DNA]</scope>
    <source>
        <strain evidence="2 3">IND2009</strain>
    </source>
</reference>
<name>A0A5J4NSG8_9TREM</name>
<dbReference type="GO" id="GO:0070652">
    <property type="term" value="C:HAUS complex"/>
    <property type="evidence" value="ECO:0007669"/>
    <property type="project" value="InterPro"/>
</dbReference>
<keyword evidence="1" id="KW-0175">Coiled coil</keyword>
<feature type="coiled-coil region" evidence="1">
    <location>
        <begin position="198"/>
        <end position="232"/>
    </location>
</feature>
<dbReference type="Proteomes" id="UP000324629">
    <property type="component" value="Unassembled WGS sequence"/>
</dbReference>
<dbReference type="Pfam" id="PF14735">
    <property type="entry name" value="HAUS4"/>
    <property type="match status" value="1"/>
</dbReference>
<evidence type="ECO:0000256" key="1">
    <source>
        <dbReference type="SAM" id="Coils"/>
    </source>
</evidence>
<protein>
    <submittedName>
        <fullName evidence="2">Uncharacterized protein</fullName>
    </submittedName>
</protein>
<dbReference type="EMBL" id="QNGE01001112">
    <property type="protein sequence ID" value="KAA3678414.1"/>
    <property type="molecule type" value="Genomic_DNA"/>
</dbReference>
<proteinExistence type="predicted"/>